<evidence type="ECO:0000256" key="2">
    <source>
        <dbReference type="SAM" id="Coils"/>
    </source>
</evidence>
<sequence>MTKRENVISAFIAFGRVALCALLVLCAVPARSLAISVDEAQRALDSAEAQVAAISEEYTQIQQQIEDLQTQINETADEAMAAQQAVIDGQAAISEAANYEYRHDTNVSLLTIILESDSFSDLLKNLDYMSRIMEHHASVIEEQKANKERFDEAIDALNAQMSTQEALKDTLDQKREEAQAVVAGAEAQLADAQAAEAARLEQLRREAEALARARAEEEARKAAEEQAAKDAEAAAKAEQEANQGGDSSSGNSGNSGNQGSSGGSSAPSGAGWQTGWATAYNVVGTTANGSQCGPGTMGVAVPMSWPNYRSYFGKKVEISYGGVTVLAVINDCGYMGGGITSLDLQPGVYAKLGYPTAEDWGRRKVSYRILG</sequence>
<feature type="region of interest" description="Disordered" evidence="3">
    <location>
        <begin position="215"/>
        <end position="270"/>
    </location>
</feature>
<feature type="compositionally biased region" description="Low complexity" evidence="3">
    <location>
        <begin position="240"/>
        <end position="270"/>
    </location>
</feature>
<keyword evidence="6" id="KW-1185">Reference proteome</keyword>
<accession>A0A4T9TK06</accession>
<evidence type="ECO:0000256" key="3">
    <source>
        <dbReference type="SAM" id="MobiDB-lite"/>
    </source>
</evidence>
<feature type="coiled-coil region" evidence="2">
    <location>
        <begin position="30"/>
        <end position="85"/>
    </location>
</feature>
<evidence type="ECO:0000313" key="5">
    <source>
        <dbReference type="EMBL" id="TJW12293.1"/>
    </source>
</evidence>
<dbReference type="EMBL" id="SSTM01000001">
    <property type="protein sequence ID" value="TJW12293.1"/>
    <property type="molecule type" value="Genomic_DNA"/>
</dbReference>
<dbReference type="SUPFAM" id="SSF50685">
    <property type="entry name" value="Barwin-like endoglucanases"/>
    <property type="match status" value="1"/>
</dbReference>
<dbReference type="InterPro" id="IPR036908">
    <property type="entry name" value="RlpA-like_sf"/>
</dbReference>
<evidence type="ECO:0000259" key="4">
    <source>
        <dbReference type="Pfam" id="PF24568"/>
    </source>
</evidence>
<comment type="caution">
    <text evidence="5">The sequence shown here is derived from an EMBL/GenBank/DDBJ whole genome shotgun (WGS) entry which is preliminary data.</text>
</comment>
<dbReference type="Proteomes" id="UP000309454">
    <property type="component" value="Unassembled WGS sequence"/>
</dbReference>
<reference evidence="5 6" key="1">
    <citation type="submission" date="2019-04" db="EMBL/GenBank/DDBJ databases">
        <title>Microbes associate with the intestines of laboratory mice.</title>
        <authorList>
            <person name="Navarre W."/>
            <person name="Wong E."/>
            <person name="Huang K.C."/>
            <person name="Tropini C."/>
            <person name="Ng K."/>
            <person name="Yu B."/>
        </authorList>
    </citation>
    <scope>NUCLEOTIDE SEQUENCE [LARGE SCALE GENOMIC DNA]</scope>
    <source>
        <strain evidence="5 6">NM48_B13</strain>
    </source>
</reference>
<name>A0A4T9TK06_9ACTN</name>
<keyword evidence="1" id="KW-0732">Signal</keyword>
<evidence type="ECO:0000313" key="6">
    <source>
        <dbReference type="Proteomes" id="UP000309454"/>
    </source>
</evidence>
<dbReference type="RefSeq" id="WP_136845233.1">
    <property type="nucleotide sequence ID" value="NZ_CANPEU010000006.1"/>
</dbReference>
<feature type="domain" description="Peptidoglycan hydrolase PcsB coiled-coil" evidence="4">
    <location>
        <begin position="91"/>
        <end position="150"/>
    </location>
</feature>
<dbReference type="Gene3D" id="6.10.250.3150">
    <property type="match status" value="1"/>
</dbReference>
<dbReference type="Pfam" id="PF24568">
    <property type="entry name" value="CC_PcsB"/>
    <property type="match status" value="1"/>
</dbReference>
<feature type="compositionally biased region" description="Basic and acidic residues" evidence="3">
    <location>
        <begin position="215"/>
        <end position="239"/>
    </location>
</feature>
<dbReference type="AlphaFoldDB" id="A0A4T9TK06"/>
<dbReference type="OrthoDB" id="3194736at2"/>
<dbReference type="CDD" id="cd22191">
    <property type="entry name" value="DPBB_RlpA_EXP_N-like"/>
    <property type="match status" value="1"/>
</dbReference>
<gene>
    <name evidence="5" type="ORF">E5982_01435</name>
</gene>
<dbReference type="Gene3D" id="2.40.40.10">
    <property type="entry name" value="RlpA-like domain"/>
    <property type="match status" value="1"/>
</dbReference>
<dbReference type="InterPro" id="IPR057309">
    <property type="entry name" value="PcsB_CC"/>
</dbReference>
<proteinExistence type="predicted"/>
<keyword evidence="2" id="KW-0175">Coiled coil</keyword>
<organism evidence="5 6">
    <name type="scientific">Parvibacter caecicola</name>
    <dbReference type="NCBI Taxonomy" id="747645"/>
    <lineage>
        <taxon>Bacteria</taxon>
        <taxon>Bacillati</taxon>
        <taxon>Actinomycetota</taxon>
        <taxon>Coriobacteriia</taxon>
        <taxon>Coriobacteriales</taxon>
        <taxon>Coriobacteriaceae</taxon>
        <taxon>Parvibacter</taxon>
    </lineage>
</organism>
<protein>
    <submittedName>
        <fullName evidence="5">Peptidase</fullName>
    </submittedName>
</protein>
<evidence type="ECO:0000256" key="1">
    <source>
        <dbReference type="ARBA" id="ARBA00022729"/>
    </source>
</evidence>